<comment type="caution">
    <text evidence="2">The sequence shown here is derived from an EMBL/GenBank/DDBJ whole genome shotgun (WGS) entry which is preliminary data.</text>
</comment>
<dbReference type="SUPFAM" id="SSF88874">
    <property type="entry name" value="Receptor-binding domain of short tail fibre protein gp12"/>
    <property type="match status" value="1"/>
</dbReference>
<dbReference type="RefSeq" id="WP_323831154.1">
    <property type="nucleotide sequence ID" value="NZ_JAWZSW010000016.1"/>
</dbReference>
<proteinExistence type="predicted"/>
<protein>
    <submittedName>
        <fullName evidence="2">Tail fiber protein</fullName>
    </submittedName>
</protein>
<dbReference type="InterPro" id="IPR037053">
    <property type="entry name" value="Phage_tail_collar_dom_sf"/>
</dbReference>
<feature type="domain" description="Phage tail collar" evidence="1">
    <location>
        <begin position="6"/>
        <end position="62"/>
    </location>
</feature>
<name>A0ABV0DPN4_9PSED</name>
<dbReference type="Gene3D" id="3.90.1340.10">
    <property type="entry name" value="Phage tail collar domain"/>
    <property type="match status" value="1"/>
</dbReference>
<dbReference type="InterPro" id="IPR011083">
    <property type="entry name" value="Phage_tail_collar_dom"/>
</dbReference>
<gene>
    <name evidence="2" type="ORF">ABFE88_22270</name>
</gene>
<dbReference type="Pfam" id="PF07484">
    <property type="entry name" value="Collar"/>
    <property type="match status" value="1"/>
</dbReference>
<organism evidence="2 3">
    <name type="scientific">Pseudomonas sichuanensis</name>
    <dbReference type="NCBI Taxonomy" id="2213015"/>
    <lineage>
        <taxon>Bacteria</taxon>
        <taxon>Pseudomonadati</taxon>
        <taxon>Pseudomonadota</taxon>
        <taxon>Gammaproteobacteria</taxon>
        <taxon>Pseudomonadales</taxon>
        <taxon>Pseudomonadaceae</taxon>
        <taxon>Pseudomonas</taxon>
    </lineage>
</organism>
<evidence type="ECO:0000313" key="3">
    <source>
        <dbReference type="Proteomes" id="UP001424532"/>
    </source>
</evidence>
<evidence type="ECO:0000259" key="1">
    <source>
        <dbReference type="Pfam" id="PF07484"/>
    </source>
</evidence>
<dbReference type="EMBL" id="JBDLYL010000031">
    <property type="protein sequence ID" value="MEN8642381.1"/>
    <property type="molecule type" value="Genomic_DNA"/>
</dbReference>
<dbReference type="Proteomes" id="UP001424532">
    <property type="component" value="Unassembled WGS sequence"/>
</dbReference>
<evidence type="ECO:0000313" key="2">
    <source>
        <dbReference type="EMBL" id="MEN8642381.1"/>
    </source>
</evidence>
<reference evidence="2 3" key="1">
    <citation type="submission" date="2024-05" db="EMBL/GenBank/DDBJ databases">
        <title>Sequence of Lycoming College course isolates.</title>
        <authorList>
            <person name="Reigle C.A."/>
            <person name="Newman J.D."/>
        </authorList>
    </citation>
    <scope>NUCLEOTIDE SEQUENCE [LARGE SCALE GENOMIC DNA]</scope>
    <source>
        <strain evidence="2 3">CAR-09</strain>
    </source>
</reference>
<accession>A0ABV0DPN4</accession>
<sequence>MDAFFGEIRLFPFKYVPQNWIPCDGRLLQTRSYPALFALLGKTFGGDGSTTFALPDLRGRTVMGAGAGKNLTPRAVGDKTGTETVSLNSSNFPAHTHSVTVKNGTEGSPMDAPDNSFFLQAPRTTKLFNPALTTGMTLAPTVVGQVGSAKPRANMQPYLVMAYCICVENGIWPERP</sequence>
<keyword evidence="3" id="KW-1185">Reference proteome</keyword>